<evidence type="ECO:0000313" key="4">
    <source>
        <dbReference type="EMBL" id="EEI85696.1"/>
    </source>
</evidence>
<dbReference type="GO" id="GO:0005975">
    <property type="term" value="P:carbohydrate metabolic process"/>
    <property type="evidence" value="ECO:0007669"/>
    <property type="project" value="InterPro"/>
</dbReference>
<dbReference type="Gene3D" id="3.90.400.10">
    <property type="entry name" value="Oligo-1,6-glucosidase, Domain 2"/>
    <property type="match status" value="1"/>
</dbReference>
<dbReference type="Gene3D" id="3.20.20.80">
    <property type="entry name" value="Glycosidases"/>
    <property type="match status" value="1"/>
</dbReference>
<dbReference type="AlphaFoldDB" id="C2BH53"/>
<dbReference type="SUPFAM" id="SSF51445">
    <property type="entry name" value="(Trans)glycosidases"/>
    <property type="match status" value="1"/>
</dbReference>
<reference evidence="4 5" key="1">
    <citation type="submission" date="2008-10" db="EMBL/GenBank/DDBJ databases">
        <authorList>
            <person name="Qin X."/>
            <person name="Bachman B."/>
            <person name="Battles P."/>
            <person name="Bell A."/>
            <person name="Bess C."/>
            <person name="Bickham C."/>
            <person name="Chaboub L."/>
            <person name="Chen D."/>
            <person name="Coyle M."/>
            <person name="Deiros D.R."/>
            <person name="Dinh H."/>
            <person name="Forbes L."/>
            <person name="Fowler G."/>
            <person name="Francisco L."/>
            <person name="Fu Q."/>
            <person name="Gubbala S."/>
            <person name="Hale W."/>
            <person name="Han Y."/>
            <person name="Hemphill L."/>
            <person name="Highlander S.K."/>
            <person name="Hirani K."/>
            <person name="Hogues M."/>
            <person name="Jackson L."/>
            <person name="Jakkamsetti A."/>
            <person name="Javaid M."/>
            <person name="Jiang H."/>
            <person name="Korchina V."/>
            <person name="Kovar C."/>
            <person name="Lara F."/>
            <person name="Lee S."/>
            <person name="Mata R."/>
            <person name="Mathew T."/>
            <person name="Moen C."/>
            <person name="Morales K."/>
            <person name="Munidasa M."/>
            <person name="Nazareth L."/>
            <person name="Ngo R."/>
            <person name="Nguyen L."/>
            <person name="Okwuonu G."/>
            <person name="Ongeri F."/>
            <person name="Patil S."/>
            <person name="Petrosino J."/>
            <person name="Pham C."/>
            <person name="Pham P."/>
            <person name="Pu L.-L."/>
            <person name="Puazo M."/>
            <person name="Raj R."/>
            <person name="Reid J."/>
            <person name="Rouhana J."/>
            <person name="Saada N."/>
            <person name="Shang Y."/>
            <person name="Simmons D."/>
            <person name="Thornton R."/>
            <person name="Warren J."/>
            <person name="Weissenberger G."/>
            <person name="Zhang J."/>
            <person name="Zhang L."/>
            <person name="Zhou C."/>
            <person name="Zhu D."/>
            <person name="Muzny D."/>
            <person name="Worley K."/>
            <person name="Gibbs R."/>
        </authorList>
    </citation>
    <scope>NUCLEOTIDE SEQUENCE [LARGE SCALE GENOMIC DNA]</scope>
    <source>
        <strain evidence="4 5">ATCC 51172</strain>
    </source>
</reference>
<dbReference type="CDD" id="cd02857">
    <property type="entry name" value="E_set_CDase_PDE_N"/>
    <property type="match status" value="1"/>
</dbReference>
<organism evidence="4 5">
    <name type="scientific">Anaerococcus lactolyticus ATCC 51172</name>
    <dbReference type="NCBI Taxonomy" id="525254"/>
    <lineage>
        <taxon>Bacteria</taxon>
        <taxon>Bacillati</taxon>
        <taxon>Bacillota</taxon>
        <taxon>Tissierellia</taxon>
        <taxon>Tissierellales</taxon>
        <taxon>Peptoniphilaceae</taxon>
        <taxon>Anaerococcus</taxon>
    </lineage>
</organism>
<gene>
    <name evidence="4" type="primary">amyB</name>
    <name evidence="4" type="ORF">HMPREF0072_1673</name>
</gene>
<evidence type="ECO:0000259" key="3">
    <source>
        <dbReference type="SMART" id="SM00642"/>
    </source>
</evidence>
<dbReference type="Gene3D" id="2.60.40.10">
    <property type="entry name" value="Immunoglobulins"/>
    <property type="match status" value="1"/>
</dbReference>
<dbReference type="Pfam" id="PF00128">
    <property type="entry name" value="Alpha-amylase"/>
    <property type="match status" value="1"/>
</dbReference>
<dbReference type="CDD" id="cd11338">
    <property type="entry name" value="AmyAc_CMD"/>
    <property type="match status" value="1"/>
</dbReference>
<comment type="caution">
    <text evidence="4">The sequence shown here is derived from an EMBL/GenBank/DDBJ whole genome shotgun (WGS) entry which is preliminary data.</text>
</comment>
<dbReference type="InterPro" id="IPR017853">
    <property type="entry name" value="GH"/>
</dbReference>
<dbReference type="EC" id="3.2.1.133" evidence="4"/>
<accession>C2BH53</accession>
<dbReference type="GO" id="GO:0043897">
    <property type="term" value="F:glucan 1,4-alpha-maltohydrolase activity"/>
    <property type="evidence" value="ECO:0007669"/>
    <property type="project" value="UniProtKB-EC"/>
</dbReference>
<dbReference type="InterPro" id="IPR045857">
    <property type="entry name" value="O16G_dom_2"/>
</dbReference>
<keyword evidence="5" id="KW-1185">Reference proteome</keyword>
<dbReference type="InterPro" id="IPR004185">
    <property type="entry name" value="Glyco_hydro_13_lg-like_dom"/>
</dbReference>
<dbReference type="InterPro" id="IPR014756">
    <property type="entry name" value="Ig_E-set"/>
</dbReference>
<dbReference type="InterPro" id="IPR013783">
    <property type="entry name" value="Ig-like_fold"/>
</dbReference>
<dbReference type="SMART" id="SM00642">
    <property type="entry name" value="Aamy"/>
    <property type="match status" value="1"/>
</dbReference>
<dbReference type="PANTHER" id="PTHR10357">
    <property type="entry name" value="ALPHA-AMYLASE FAMILY MEMBER"/>
    <property type="match status" value="1"/>
</dbReference>
<feature type="domain" description="Glycosyl hydrolase family 13 catalytic" evidence="3">
    <location>
        <begin position="137"/>
        <end position="493"/>
    </location>
</feature>
<keyword evidence="2 4" id="KW-0326">Glycosidase</keyword>
<dbReference type="Pfam" id="PF02903">
    <property type="entry name" value="Alpha-amylase_N"/>
    <property type="match status" value="1"/>
</dbReference>
<evidence type="ECO:0000313" key="5">
    <source>
        <dbReference type="Proteomes" id="UP000005984"/>
    </source>
</evidence>
<sequence>MNKAAILHLSESFMAYAISLDQINIRLRADRKDKLDVRLVYTYKCDYPHVWKEEKMEKTFEDESFSYYEINLKLLDKRLAYVFKVSDENETYYLSENGLEEVYDFENFYFTSFHMPYIHEADFFEPVEWMKNAVFYQIFPERFRRGDFSKDDSYINQAWEDLPTPSSFAGGDLKGIIEKLDHIKDLGVTCLYLTPIFISPTNHKYDNIDYFEIDPQFGSKEDFKKLVEKAHSFGIRIVLDAVFNHMCHENPVFKDVREKGKESIYYDWFYIDGDKADIEKINYETFAHVYNMPKLKTSNKEVQDYLIKIGKYWIEEFDVDGWRLDVSDEVSHDLWKRFRKEIKSAKADAVIIGENWHNAEAFLRGDELDSIMNYAFTNTCLDYFKGKISAQKASDKLNMILMRNRDAANRMMLNFLDTHDTPRFITEIGGSLDKTLAAIALSVVYMGANSLYYGTEVGLEGKGDPDCRRTFPWEKIEEKQDVLGKIKEILAVKKHEAIKNGGIKIYSEGDLLILERFVNEKTLSLAINLGKEKNFDLGCKEILAAGNFKNQKLGENSFVIWEK</sequence>
<evidence type="ECO:0000256" key="2">
    <source>
        <dbReference type="ARBA" id="ARBA00023295"/>
    </source>
</evidence>
<keyword evidence="1 4" id="KW-0378">Hydrolase</keyword>
<dbReference type="RefSeq" id="WP_004828101.1">
    <property type="nucleotide sequence ID" value="NZ_GG666046.1"/>
</dbReference>
<dbReference type="SUPFAM" id="SSF81296">
    <property type="entry name" value="E set domains"/>
    <property type="match status" value="1"/>
</dbReference>
<dbReference type="EMBL" id="ABYO01000247">
    <property type="protein sequence ID" value="EEI85696.1"/>
    <property type="molecule type" value="Genomic_DNA"/>
</dbReference>
<protein>
    <submittedName>
        <fullName evidence="4">Alpha amylase, catalytic domain protein</fullName>
        <ecNumber evidence="4">3.2.1.133</ecNumber>
    </submittedName>
</protein>
<dbReference type="HOGENOM" id="CLU_006462_6_2_9"/>
<dbReference type="Proteomes" id="UP000005984">
    <property type="component" value="Unassembled WGS sequence"/>
</dbReference>
<evidence type="ECO:0000256" key="1">
    <source>
        <dbReference type="ARBA" id="ARBA00022801"/>
    </source>
</evidence>
<dbReference type="InterPro" id="IPR006047">
    <property type="entry name" value="GH13_cat_dom"/>
</dbReference>
<proteinExistence type="predicted"/>
<dbReference type="PANTHER" id="PTHR10357:SF210">
    <property type="entry name" value="MALTODEXTRIN GLUCOSIDASE"/>
    <property type="match status" value="1"/>
</dbReference>
<dbReference type="eggNOG" id="COG0366">
    <property type="taxonomic scope" value="Bacteria"/>
</dbReference>
<name>C2BH53_9FIRM</name>
<dbReference type="STRING" id="525254.HMPREF0072_1673"/>